<dbReference type="InterPro" id="IPR036097">
    <property type="entry name" value="HisK_dim/P_sf"/>
</dbReference>
<dbReference type="OrthoDB" id="6187449at2"/>
<dbReference type="EMBL" id="CP000282">
    <property type="protein sequence ID" value="ABD82376.1"/>
    <property type="molecule type" value="Genomic_DNA"/>
</dbReference>
<dbReference type="InterPro" id="IPR003594">
    <property type="entry name" value="HATPase_dom"/>
</dbReference>
<feature type="transmembrane region" description="Helical" evidence="15">
    <location>
        <begin position="129"/>
        <end position="148"/>
    </location>
</feature>
<feature type="transmembrane region" description="Helical" evidence="15">
    <location>
        <begin position="49"/>
        <end position="69"/>
    </location>
</feature>
<dbReference type="GO" id="GO:0000155">
    <property type="term" value="F:phosphorelay sensor kinase activity"/>
    <property type="evidence" value="ECO:0007669"/>
    <property type="project" value="InterPro"/>
</dbReference>
<dbReference type="SUPFAM" id="SSF47226">
    <property type="entry name" value="Histidine-containing phosphotransfer domain, HPT domain"/>
    <property type="match status" value="1"/>
</dbReference>
<feature type="domain" description="Response regulatory" evidence="17">
    <location>
        <begin position="599"/>
        <end position="723"/>
    </location>
</feature>
<dbReference type="InterPro" id="IPR003661">
    <property type="entry name" value="HisK_dim/P_dom"/>
</dbReference>
<evidence type="ECO:0000256" key="11">
    <source>
        <dbReference type="PROSITE-ProRule" id="PRU00110"/>
    </source>
</evidence>
<dbReference type="Pfam" id="PF01627">
    <property type="entry name" value="Hpt"/>
    <property type="match status" value="1"/>
</dbReference>
<keyword evidence="20" id="KW-1185">Reference proteome</keyword>
<dbReference type="Pfam" id="PF00512">
    <property type="entry name" value="HisKA"/>
    <property type="match status" value="1"/>
</dbReference>
<dbReference type="PROSITE" id="PS50894">
    <property type="entry name" value="HPT"/>
    <property type="match status" value="1"/>
</dbReference>
<evidence type="ECO:0000259" key="17">
    <source>
        <dbReference type="PROSITE" id="PS50110"/>
    </source>
</evidence>
<dbReference type="Gene3D" id="1.20.120.160">
    <property type="entry name" value="HPT domain"/>
    <property type="match status" value="1"/>
</dbReference>
<dbReference type="STRING" id="203122.Sde_3119"/>
<dbReference type="SUPFAM" id="SSF55874">
    <property type="entry name" value="ATPase domain of HSP90 chaperone/DNA topoisomerase II/histidine kinase"/>
    <property type="match status" value="1"/>
</dbReference>
<dbReference type="Proteomes" id="UP000001947">
    <property type="component" value="Chromosome"/>
</dbReference>
<feature type="domain" description="Histidine kinase" evidence="16">
    <location>
        <begin position="205"/>
        <end position="426"/>
    </location>
</feature>
<evidence type="ECO:0000256" key="4">
    <source>
        <dbReference type="ARBA" id="ARBA00022679"/>
    </source>
</evidence>
<keyword evidence="7 19" id="KW-0067">ATP-binding</keyword>
<evidence type="ECO:0000256" key="1">
    <source>
        <dbReference type="ARBA" id="ARBA00000085"/>
    </source>
</evidence>
<dbReference type="AlphaFoldDB" id="Q21G03"/>
<protein>
    <recommendedName>
        <fullName evidence="10">Sensory/regulatory protein RpfC</fullName>
        <ecNumber evidence="2">2.7.13.3</ecNumber>
    </recommendedName>
</protein>
<dbReference type="InterPro" id="IPR001789">
    <property type="entry name" value="Sig_transdc_resp-reg_receiver"/>
</dbReference>
<evidence type="ECO:0000256" key="15">
    <source>
        <dbReference type="SAM" id="Phobius"/>
    </source>
</evidence>
<dbReference type="CDD" id="cd17546">
    <property type="entry name" value="REC_hyHK_CKI1_RcsC-like"/>
    <property type="match status" value="2"/>
</dbReference>
<dbReference type="CDD" id="cd00082">
    <property type="entry name" value="HisKA"/>
    <property type="match status" value="1"/>
</dbReference>
<feature type="modified residue" description="4-aspartylphosphate" evidence="12">
    <location>
        <position position="653"/>
    </location>
</feature>
<dbReference type="PANTHER" id="PTHR45339">
    <property type="entry name" value="HYBRID SIGNAL TRANSDUCTION HISTIDINE KINASE J"/>
    <property type="match status" value="1"/>
</dbReference>
<keyword evidence="15" id="KW-0812">Transmembrane</keyword>
<dbReference type="InterPro" id="IPR036641">
    <property type="entry name" value="HPT_dom_sf"/>
</dbReference>
<evidence type="ECO:0000256" key="14">
    <source>
        <dbReference type="SAM" id="MobiDB-lite"/>
    </source>
</evidence>
<keyword evidence="15" id="KW-0472">Membrane</keyword>
<dbReference type="SMART" id="SM00388">
    <property type="entry name" value="HisKA"/>
    <property type="match status" value="1"/>
</dbReference>
<dbReference type="FunFam" id="1.10.287.130:FF:000002">
    <property type="entry name" value="Two-component osmosensing histidine kinase"/>
    <property type="match status" value="1"/>
</dbReference>
<dbReference type="FunFam" id="3.30.565.10:FF:000010">
    <property type="entry name" value="Sensor histidine kinase RcsC"/>
    <property type="match status" value="1"/>
</dbReference>
<feature type="domain" description="HPt" evidence="18">
    <location>
        <begin position="762"/>
        <end position="859"/>
    </location>
</feature>
<dbReference type="HOGENOM" id="CLU_000445_104_15_6"/>
<dbReference type="eggNOG" id="COG0784">
    <property type="taxonomic scope" value="Bacteria"/>
</dbReference>
<dbReference type="GO" id="GO:0005524">
    <property type="term" value="F:ATP binding"/>
    <property type="evidence" value="ECO:0007669"/>
    <property type="project" value="UniProtKB-KW"/>
</dbReference>
<dbReference type="InterPro" id="IPR008207">
    <property type="entry name" value="Sig_transdc_His_kin_Hpt_dom"/>
</dbReference>
<sequence length="861" mass="95150">MTNSSTTHLAKNQRIRLINSTWAAGGGVLLSFVAYYSTTMGLFLGDKNVLIWVLVGFWLGNFAFIGTIASGLNKRFRDPALTLPQMYWAVSTTNIALMFTTQLDVLYYLLIMLTMVFGIFRLSVRQFNVFCYFAIAQLLLSLFVRYSLYASDAIGTLIINWVAFGFCAITLTALCNSIVRLRHRLKQKNEELSEALKAKSEFLANMSHEIRTPMNGVIGMLDVALLSETSPEKHRYLSVARNSAQSLLGIINDILDFSKVEAGKLELEAIDTDIDDLVHEVLVNFSGLAEQNDVELIADISPTISHLVKCDPGRIKQILNNLVGNALKFTPHGEVLVKARAEKLVSGRIQLHFLVRDTGIGIAAQNQKHLFDSFTQADTSTTRKYGGTGLGLSIAKRLCETMNGAISLESYEGKGSTFAFFIEVEASEERPPKAILPEYIRDFRVLVVDDNATSRAVITKYLEYLEVHVVAVENGKQALTRLANNTTFDAVIIDRQMPGMTGDTLAQQIRMQQNDERVPIIMLSNMKAEGASNLITELRLAAYITKPLRANQLYTALGFTFNSACYISENAPNSDTADTPTDTAPLPTITKPTNKERKKILLVEDNKTNQEVALLTLEILGYNADVANHGGEAIEILKQQSDSEQHYGAILMDCQMPVLDGYKTTETIRSDAALSAFKYIPIIALTANALRDDKEKCLAAGMNDFLSKPIDSAKLGATLAHWLHEEAQPEISPPPKKKSAVTEAEESLVWNRAELERLVGNNAQRAYKLISGFVASLVAMRTELEAHIDGKRYSDAANTLHGLKGAASNMRVNKLAEAAGNFEHALKYESTATIASSQEHFVEQLEIAVSHLSEYLETHEQ</sequence>
<dbReference type="Gene3D" id="3.30.565.10">
    <property type="entry name" value="Histidine kinase-like ATPase, C-terminal domain"/>
    <property type="match status" value="1"/>
</dbReference>
<keyword evidence="3 12" id="KW-0597">Phosphoprotein</keyword>
<feature type="transmembrane region" description="Helical" evidence="15">
    <location>
        <begin position="21"/>
        <end position="43"/>
    </location>
</feature>
<dbReference type="SUPFAM" id="SSF47384">
    <property type="entry name" value="Homodimeric domain of signal transducing histidine kinase"/>
    <property type="match status" value="1"/>
</dbReference>
<keyword evidence="6" id="KW-0418">Kinase</keyword>
<dbReference type="SMART" id="SM00448">
    <property type="entry name" value="REC"/>
    <property type="match status" value="2"/>
</dbReference>
<keyword evidence="15" id="KW-1133">Transmembrane helix</keyword>
<dbReference type="SUPFAM" id="SSF52172">
    <property type="entry name" value="CheY-like"/>
    <property type="match status" value="2"/>
</dbReference>
<feature type="region of interest" description="Disordered" evidence="14">
    <location>
        <begin position="572"/>
        <end position="591"/>
    </location>
</feature>
<feature type="compositionally biased region" description="Low complexity" evidence="14">
    <location>
        <begin position="572"/>
        <end position="590"/>
    </location>
</feature>
<dbReference type="EC" id="2.7.13.3" evidence="2"/>
<dbReference type="PROSITE" id="PS50109">
    <property type="entry name" value="HIS_KIN"/>
    <property type="match status" value="1"/>
</dbReference>
<feature type="coiled-coil region" evidence="13">
    <location>
        <begin position="171"/>
        <end position="205"/>
    </location>
</feature>
<evidence type="ECO:0000313" key="19">
    <source>
        <dbReference type="EMBL" id="ABD82376.1"/>
    </source>
</evidence>
<dbReference type="InterPro" id="IPR011006">
    <property type="entry name" value="CheY-like_superfamily"/>
</dbReference>
<dbReference type="SMART" id="SM00387">
    <property type="entry name" value="HATPase_c"/>
    <property type="match status" value="1"/>
</dbReference>
<dbReference type="Gene3D" id="3.40.50.2300">
    <property type="match status" value="2"/>
</dbReference>
<organism evidence="19 20">
    <name type="scientific">Saccharophagus degradans (strain 2-40 / ATCC 43961 / DSM 17024)</name>
    <dbReference type="NCBI Taxonomy" id="203122"/>
    <lineage>
        <taxon>Bacteria</taxon>
        <taxon>Pseudomonadati</taxon>
        <taxon>Pseudomonadota</taxon>
        <taxon>Gammaproteobacteria</taxon>
        <taxon>Cellvibrionales</taxon>
        <taxon>Cellvibrionaceae</taxon>
        <taxon>Saccharophagus</taxon>
    </lineage>
</organism>
<dbReference type="GeneID" id="98615703"/>
<evidence type="ECO:0000256" key="10">
    <source>
        <dbReference type="ARBA" id="ARBA00068150"/>
    </source>
</evidence>
<feature type="modified residue" description="Phosphohistidine" evidence="11">
    <location>
        <position position="801"/>
    </location>
</feature>
<evidence type="ECO:0000259" key="16">
    <source>
        <dbReference type="PROSITE" id="PS50109"/>
    </source>
</evidence>
<accession>Q21G03</accession>
<reference evidence="19 20" key="1">
    <citation type="journal article" date="2008" name="PLoS Genet.">
        <title>Complete genome sequence of the complex carbohydrate-degrading marine bacterium, Saccharophagus degradans strain 2-40 T.</title>
        <authorList>
            <person name="Weiner R.M."/>
            <person name="Taylor L.E.II."/>
            <person name="Henrissat B."/>
            <person name="Hauser L."/>
            <person name="Land M."/>
            <person name="Coutinho P.M."/>
            <person name="Rancurel C."/>
            <person name="Saunders E.H."/>
            <person name="Longmire A.G."/>
            <person name="Zhang H."/>
            <person name="Bayer E.A."/>
            <person name="Gilbert H.J."/>
            <person name="Larimer F."/>
            <person name="Zhulin I.B."/>
            <person name="Ekborg N.A."/>
            <person name="Lamed R."/>
            <person name="Richardson P.M."/>
            <person name="Borovok I."/>
            <person name="Hutcheson S."/>
        </authorList>
    </citation>
    <scope>NUCLEOTIDE SEQUENCE [LARGE SCALE GENOMIC DNA]</scope>
    <source>
        <strain evidence="20">2-40 / ATCC 43961 / DSM 17024</strain>
    </source>
</reference>
<dbReference type="PANTHER" id="PTHR45339:SF5">
    <property type="entry name" value="HISTIDINE KINASE"/>
    <property type="match status" value="1"/>
</dbReference>
<evidence type="ECO:0000256" key="6">
    <source>
        <dbReference type="ARBA" id="ARBA00022777"/>
    </source>
</evidence>
<comment type="catalytic activity">
    <reaction evidence="1">
        <text>ATP + protein L-histidine = ADP + protein N-phospho-L-histidine.</text>
        <dbReference type="EC" id="2.7.13.3"/>
    </reaction>
</comment>
<evidence type="ECO:0000256" key="9">
    <source>
        <dbReference type="ARBA" id="ARBA00064003"/>
    </source>
</evidence>
<proteinExistence type="predicted"/>
<evidence type="ECO:0000256" key="8">
    <source>
        <dbReference type="ARBA" id="ARBA00023012"/>
    </source>
</evidence>
<dbReference type="KEGG" id="sde:Sde_3119"/>
<dbReference type="Pfam" id="PF00072">
    <property type="entry name" value="Response_reg"/>
    <property type="match status" value="2"/>
</dbReference>
<evidence type="ECO:0000259" key="18">
    <source>
        <dbReference type="PROSITE" id="PS50894"/>
    </source>
</evidence>
<name>Q21G03_SACD2</name>
<dbReference type="InterPro" id="IPR036890">
    <property type="entry name" value="HATPase_C_sf"/>
</dbReference>
<feature type="transmembrane region" description="Helical" evidence="15">
    <location>
        <begin position="105"/>
        <end position="122"/>
    </location>
</feature>
<feature type="modified residue" description="4-aspartylphosphate" evidence="12">
    <location>
        <position position="494"/>
    </location>
</feature>
<keyword evidence="5" id="KW-0547">Nucleotide-binding</keyword>
<keyword evidence="4" id="KW-0808">Transferase</keyword>
<dbReference type="CDD" id="cd16922">
    <property type="entry name" value="HATPase_EvgS-ArcB-TorS-like"/>
    <property type="match status" value="1"/>
</dbReference>
<feature type="domain" description="Response regulatory" evidence="17">
    <location>
        <begin position="444"/>
        <end position="561"/>
    </location>
</feature>
<gene>
    <name evidence="19" type="ordered locus">Sde_3119</name>
</gene>
<dbReference type="Pfam" id="PF02518">
    <property type="entry name" value="HATPase_c"/>
    <property type="match status" value="1"/>
</dbReference>
<dbReference type="GO" id="GO:0005886">
    <property type="term" value="C:plasma membrane"/>
    <property type="evidence" value="ECO:0007669"/>
    <property type="project" value="UniProtKB-SubCell"/>
</dbReference>
<keyword evidence="13" id="KW-0175">Coiled coil</keyword>
<evidence type="ECO:0000256" key="2">
    <source>
        <dbReference type="ARBA" id="ARBA00012438"/>
    </source>
</evidence>
<evidence type="ECO:0000256" key="3">
    <source>
        <dbReference type="ARBA" id="ARBA00022553"/>
    </source>
</evidence>
<dbReference type="Gene3D" id="1.10.287.130">
    <property type="match status" value="1"/>
</dbReference>
<dbReference type="RefSeq" id="WP_011469592.1">
    <property type="nucleotide sequence ID" value="NC_007912.1"/>
</dbReference>
<keyword evidence="8" id="KW-0902">Two-component regulatory system</keyword>
<evidence type="ECO:0000256" key="13">
    <source>
        <dbReference type="SAM" id="Coils"/>
    </source>
</evidence>
<feature type="transmembrane region" description="Helical" evidence="15">
    <location>
        <begin position="154"/>
        <end position="179"/>
    </location>
</feature>
<dbReference type="PRINTS" id="PR00344">
    <property type="entry name" value="BCTRLSENSOR"/>
</dbReference>
<dbReference type="InterPro" id="IPR004358">
    <property type="entry name" value="Sig_transdc_His_kin-like_C"/>
</dbReference>
<dbReference type="eggNOG" id="COG2198">
    <property type="taxonomic scope" value="Bacteria"/>
</dbReference>
<dbReference type="eggNOG" id="COG5002">
    <property type="taxonomic scope" value="Bacteria"/>
</dbReference>
<evidence type="ECO:0000313" key="20">
    <source>
        <dbReference type="Proteomes" id="UP000001947"/>
    </source>
</evidence>
<evidence type="ECO:0000256" key="7">
    <source>
        <dbReference type="ARBA" id="ARBA00022840"/>
    </source>
</evidence>
<dbReference type="InterPro" id="IPR005467">
    <property type="entry name" value="His_kinase_dom"/>
</dbReference>
<comment type="subunit">
    <text evidence="9">At low DSF concentrations, interacts with RpfF.</text>
</comment>
<dbReference type="PROSITE" id="PS50110">
    <property type="entry name" value="RESPONSE_REGULATORY"/>
    <property type="match status" value="2"/>
</dbReference>
<evidence type="ECO:0000256" key="5">
    <source>
        <dbReference type="ARBA" id="ARBA00022741"/>
    </source>
</evidence>
<evidence type="ECO:0000256" key="12">
    <source>
        <dbReference type="PROSITE-ProRule" id="PRU00169"/>
    </source>
</evidence>